<feature type="non-terminal residue" evidence="2">
    <location>
        <position position="1"/>
    </location>
</feature>
<accession>X1VSI2</accession>
<dbReference type="InterPro" id="IPR056906">
    <property type="entry name" value="ORF2/G2P_dom"/>
</dbReference>
<evidence type="ECO:0000313" key="2">
    <source>
        <dbReference type="EMBL" id="GAJ20151.1"/>
    </source>
</evidence>
<sequence length="208" mass="23436">VFTTIPRDGIRRRAKVRFIRRAFAKIVKRIRKTWPPFDYFAVVEFTKRDAAHLHVLTRGTYIDQAWLSRNWEQLTGAHRVDIQRIPQGKKEVLHVTKYVLKTAAWVARTGAGFKPVSMSAGWLPPDWHKQDTADSPRKFLGFFKLPGRAVFAFLDRAGVQATPCTWMRGALALKARGPPDRDALDQALELGAPGVRTLAAVLLSAVLP</sequence>
<protein>
    <recommendedName>
        <fullName evidence="1">Replication-associated protein ORF2/G2P domain-containing protein</fullName>
    </recommendedName>
</protein>
<dbReference type="AlphaFoldDB" id="X1VSI2"/>
<reference evidence="2" key="1">
    <citation type="journal article" date="2014" name="Front. Microbiol.">
        <title>High frequency of phylogenetically diverse reductive dehalogenase-homologous genes in deep subseafloor sedimentary metagenomes.</title>
        <authorList>
            <person name="Kawai M."/>
            <person name="Futagami T."/>
            <person name="Toyoda A."/>
            <person name="Takaki Y."/>
            <person name="Nishi S."/>
            <person name="Hori S."/>
            <person name="Arai W."/>
            <person name="Tsubouchi T."/>
            <person name="Morono Y."/>
            <person name="Uchiyama I."/>
            <person name="Ito T."/>
            <person name="Fujiyama A."/>
            <person name="Inagaki F."/>
            <person name="Takami H."/>
        </authorList>
    </citation>
    <scope>NUCLEOTIDE SEQUENCE</scope>
    <source>
        <strain evidence="2">Expedition CK06-06</strain>
    </source>
</reference>
<name>X1VSI2_9ZZZZ</name>
<dbReference type="EMBL" id="BARW01036733">
    <property type="protein sequence ID" value="GAJ20151.1"/>
    <property type="molecule type" value="Genomic_DNA"/>
</dbReference>
<comment type="caution">
    <text evidence="2">The sequence shown here is derived from an EMBL/GenBank/DDBJ whole genome shotgun (WGS) entry which is preliminary data.</text>
</comment>
<organism evidence="2">
    <name type="scientific">marine sediment metagenome</name>
    <dbReference type="NCBI Taxonomy" id="412755"/>
    <lineage>
        <taxon>unclassified sequences</taxon>
        <taxon>metagenomes</taxon>
        <taxon>ecological metagenomes</taxon>
    </lineage>
</organism>
<feature type="non-terminal residue" evidence="2">
    <location>
        <position position="208"/>
    </location>
</feature>
<gene>
    <name evidence="2" type="ORF">S12H4_56932</name>
</gene>
<evidence type="ECO:0000259" key="1">
    <source>
        <dbReference type="Pfam" id="PF23343"/>
    </source>
</evidence>
<feature type="domain" description="Replication-associated protein ORF2/G2P" evidence="1">
    <location>
        <begin position="16"/>
        <end position="102"/>
    </location>
</feature>
<dbReference type="Pfam" id="PF23343">
    <property type="entry name" value="REP_ORF2-G2P"/>
    <property type="match status" value="1"/>
</dbReference>
<proteinExistence type="predicted"/>